<evidence type="ECO:0000313" key="4">
    <source>
        <dbReference type="Proteomes" id="UP000215335"/>
    </source>
</evidence>
<keyword evidence="4" id="KW-1185">Reference proteome</keyword>
<organism evidence="3 4">
    <name type="scientific">Trichomalopsis sarcophagae</name>
    <dbReference type="NCBI Taxonomy" id="543379"/>
    <lineage>
        <taxon>Eukaryota</taxon>
        <taxon>Metazoa</taxon>
        <taxon>Ecdysozoa</taxon>
        <taxon>Arthropoda</taxon>
        <taxon>Hexapoda</taxon>
        <taxon>Insecta</taxon>
        <taxon>Pterygota</taxon>
        <taxon>Neoptera</taxon>
        <taxon>Endopterygota</taxon>
        <taxon>Hymenoptera</taxon>
        <taxon>Apocrita</taxon>
        <taxon>Proctotrupomorpha</taxon>
        <taxon>Chalcidoidea</taxon>
        <taxon>Pteromalidae</taxon>
        <taxon>Pteromalinae</taxon>
        <taxon>Trichomalopsis</taxon>
    </lineage>
</organism>
<reference evidence="3 4" key="1">
    <citation type="journal article" date="2017" name="Curr. Biol.">
        <title>The Evolution of Venom by Co-option of Single-Copy Genes.</title>
        <authorList>
            <person name="Martinson E.O."/>
            <person name="Mrinalini"/>
            <person name="Kelkar Y.D."/>
            <person name="Chang C.H."/>
            <person name="Werren J.H."/>
        </authorList>
    </citation>
    <scope>NUCLEOTIDE SEQUENCE [LARGE SCALE GENOMIC DNA]</scope>
    <source>
        <strain evidence="3 4">Alberta</strain>
        <tissue evidence="3">Whole body</tissue>
    </source>
</reference>
<evidence type="ECO:0000256" key="2">
    <source>
        <dbReference type="SAM" id="Phobius"/>
    </source>
</evidence>
<name>A0A232F726_9HYME</name>
<feature type="region of interest" description="Disordered" evidence="1">
    <location>
        <begin position="177"/>
        <end position="199"/>
    </location>
</feature>
<gene>
    <name evidence="3" type="ORF">TSAR_009238</name>
</gene>
<keyword evidence="2" id="KW-1133">Transmembrane helix</keyword>
<evidence type="ECO:0000313" key="3">
    <source>
        <dbReference type="EMBL" id="OXU26475.1"/>
    </source>
</evidence>
<evidence type="ECO:0000256" key="1">
    <source>
        <dbReference type="SAM" id="MobiDB-lite"/>
    </source>
</evidence>
<dbReference type="OrthoDB" id="7698194at2759"/>
<dbReference type="Proteomes" id="UP000215335">
    <property type="component" value="Unassembled WGS sequence"/>
</dbReference>
<keyword evidence="2" id="KW-0812">Transmembrane</keyword>
<accession>A0A232F726</accession>
<dbReference type="AlphaFoldDB" id="A0A232F726"/>
<feature type="transmembrane region" description="Helical" evidence="2">
    <location>
        <begin position="95"/>
        <end position="114"/>
    </location>
</feature>
<keyword evidence="2" id="KW-0472">Membrane</keyword>
<comment type="caution">
    <text evidence="3">The sequence shown here is derived from an EMBL/GenBank/DDBJ whole genome shotgun (WGS) entry which is preliminary data.</text>
</comment>
<protein>
    <submittedName>
        <fullName evidence="3">Uncharacterized protein</fullName>
    </submittedName>
</protein>
<sequence length="199" mass="23258">MCVCVYEFFENTTITNAGGKLKRPSFSAEAHCAIARRHDDQILHCNFKYLNFAGFRRIYFCAMPPNCWKPPKFDFWGFFKWGIFTKRRLSINYECMPLIAVNCLVIAALPFVIWSRTFVTTIDVTFGGLPRWEIPSKPTFFDLRHPRNLKWMKTDDWKPAIHLDNRYRLMRGEPMLDANGNETDEIGEDETAGQVAETR</sequence>
<dbReference type="EMBL" id="NNAY01000792">
    <property type="protein sequence ID" value="OXU26475.1"/>
    <property type="molecule type" value="Genomic_DNA"/>
</dbReference>
<feature type="compositionally biased region" description="Acidic residues" evidence="1">
    <location>
        <begin position="182"/>
        <end position="191"/>
    </location>
</feature>
<proteinExistence type="predicted"/>